<gene>
    <name evidence="2" type="ORF">FB381_0115</name>
</gene>
<evidence type="ECO:0000259" key="1">
    <source>
        <dbReference type="Pfam" id="PF12146"/>
    </source>
</evidence>
<dbReference type="GO" id="GO:0016787">
    <property type="term" value="F:hydrolase activity"/>
    <property type="evidence" value="ECO:0007669"/>
    <property type="project" value="UniProtKB-KW"/>
</dbReference>
<dbReference type="InterPro" id="IPR022742">
    <property type="entry name" value="Hydrolase_4"/>
</dbReference>
<dbReference type="InterPro" id="IPR050228">
    <property type="entry name" value="Carboxylesterase_BioH"/>
</dbReference>
<dbReference type="SUPFAM" id="SSF53474">
    <property type="entry name" value="alpha/beta-Hydrolases"/>
    <property type="match status" value="1"/>
</dbReference>
<dbReference type="Proteomes" id="UP000320209">
    <property type="component" value="Unassembled WGS sequence"/>
</dbReference>
<dbReference type="PANTHER" id="PTHR43194">
    <property type="entry name" value="HYDROLASE ALPHA/BETA FOLD FAMILY"/>
    <property type="match status" value="1"/>
</dbReference>
<reference evidence="2 3" key="1">
    <citation type="submission" date="2019-06" db="EMBL/GenBank/DDBJ databases">
        <title>Sequencing the genomes of 1000 actinobacteria strains.</title>
        <authorList>
            <person name="Klenk H.-P."/>
        </authorList>
    </citation>
    <scope>NUCLEOTIDE SEQUENCE [LARGE SCALE GENOMIC DNA]</scope>
    <source>
        <strain evidence="2 3">DSM 25218</strain>
    </source>
</reference>
<comment type="caution">
    <text evidence="2">The sequence shown here is derived from an EMBL/GenBank/DDBJ whole genome shotgun (WGS) entry which is preliminary data.</text>
</comment>
<dbReference type="PANTHER" id="PTHR43194:SF2">
    <property type="entry name" value="PEROXISOMAL MEMBRANE PROTEIN LPX1"/>
    <property type="match status" value="1"/>
</dbReference>
<dbReference type="OrthoDB" id="4536625at2"/>
<protein>
    <submittedName>
        <fullName evidence="2">Putative alpha/beta hydrolase</fullName>
    </submittedName>
</protein>
<feature type="domain" description="Serine aminopeptidase S33" evidence="1">
    <location>
        <begin position="41"/>
        <end position="182"/>
    </location>
</feature>
<name>A0A543A105_9ACTN</name>
<keyword evidence="2" id="KW-0378">Hydrolase</keyword>
<dbReference type="Gene3D" id="3.40.50.1820">
    <property type="entry name" value="alpha/beta hydrolase"/>
    <property type="match status" value="1"/>
</dbReference>
<dbReference type="AlphaFoldDB" id="A0A543A105"/>
<evidence type="ECO:0000313" key="3">
    <source>
        <dbReference type="Proteomes" id="UP000320209"/>
    </source>
</evidence>
<proteinExistence type="predicted"/>
<organism evidence="2 3">
    <name type="scientific">Nocardioides albertanoniae</name>
    <dbReference type="NCBI Taxonomy" id="1175486"/>
    <lineage>
        <taxon>Bacteria</taxon>
        <taxon>Bacillati</taxon>
        <taxon>Actinomycetota</taxon>
        <taxon>Actinomycetes</taxon>
        <taxon>Propionibacteriales</taxon>
        <taxon>Nocardioidaceae</taxon>
        <taxon>Nocardioides</taxon>
    </lineage>
</organism>
<sequence length="304" mass="32819">MTLGILTSNIGRVSETYAVERAEGTSFTLTVARAADPEAPTLLIVPAMGMPAGYYDKLIVALVQAGLNVGRMEQRGHEEVGGKTAGWSYDFGYADLVDDIDAAVDRLGELIPASAGAAYIVGHSLGGQTTSAYAALNPGKVAGLVYVASQTPYWRNYGPGFLVASQAMGLIGQVVGHFPGKQLKFAGREARTLMREWSRYARTGRLRFGRPKRDVASLMRELEKPALIVSIEGDWLAPSSTVDEIHRRMPGLDVSRVHLDEDGIDHFKWARRPDSTVAAILDWLPSADFRQSTTPAVEGSTAGR</sequence>
<evidence type="ECO:0000313" key="2">
    <source>
        <dbReference type="EMBL" id="TQL66265.1"/>
    </source>
</evidence>
<dbReference type="InterPro" id="IPR017208">
    <property type="entry name" value="UCP037442_abhydr"/>
</dbReference>
<dbReference type="Pfam" id="PF12146">
    <property type="entry name" value="Hydrolase_4"/>
    <property type="match status" value="1"/>
</dbReference>
<dbReference type="InterPro" id="IPR029058">
    <property type="entry name" value="AB_hydrolase_fold"/>
</dbReference>
<keyword evidence="3" id="KW-1185">Reference proteome</keyword>
<dbReference type="PIRSF" id="PIRSF037442">
    <property type="entry name" value="UCP037442_abhydr"/>
    <property type="match status" value="1"/>
</dbReference>
<accession>A0A543A105</accession>
<dbReference type="EMBL" id="VFOV01000001">
    <property type="protein sequence ID" value="TQL66265.1"/>
    <property type="molecule type" value="Genomic_DNA"/>
</dbReference>